<evidence type="ECO:0000313" key="2">
    <source>
        <dbReference type="EMBL" id="QFV24062.1"/>
    </source>
</evidence>
<reference evidence="6" key="1">
    <citation type="journal article" date="2018" name="BMC Genomics">
        <title>Comparative genomic, transcriptomic, and proteomic reannotation of human herpesvirus 6.</title>
        <authorList>
            <person name="Greninger A.L."/>
            <person name="Knudsen G.M."/>
            <person name="Roychoudhury P."/>
            <person name="Hanson D.J."/>
            <person name="Sedlak R.H."/>
            <person name="Xie H."/>
            <person name="Guan J."/>
            <person name="Nguyen T."/>
            <person name="Peddu V."/>
            <person name="Boeckh M."/>
            <person name="Huang M.L."/>
            <person name="Cook L."/>
            <person name="Depledge D.P."/>
            <person name="Zerr D.M."/>
            <person name="Koelle D.M."/>
            <person name="Gantt S."/>
            <person name="Yoshikawa T."/>
            <person name="Caserta M."/>
            <person name="Hill J.A."/>
            <person name="Jerome K.R."/>
        </authorList>
    </citation>
    <scope>NUCLEOTIDE SEQUENCE</scope>
    <source>
        <strain evidence="5">HP12F5</strain>
        <strain evidence="3">HP30A9</strain>
        <strain evidence="4">HP8H1</strain>
        <strain evidence="6">HP93H4</strain>
        <strain evidence="1">Japan-a3</strain>
        <strain evidence="2">Japan-b9</strain>
    </source>
</reference>
<organism evidence="6">
    <name type="scientific">Human betaherpesvirus 6</name>
    <dbReference type="NCBI Taxonomy" id="10368"/>
    <lineage>
        <taxon>Viruses</taxon>
        <taxon>Duplodnaviria</taxon>
        <taxon>Heunggongvirae</taxon>
        <taxon>Peploviricota</taxon>
        <taxon>Herviviricetes</taxon>
        <taxon>Herpesvirales</taxon>
        <taxon>Orthoherpesviridae</taxon>
        <taxon>Betaherpesvirinae</taxon>
        <taxon>Roseolovirus</taxon>
    </lineage>
</organism>
<evidence type="ECO:0000313" key="5">
    <source>
        <dbReference type="EMBL" id="QFW58051.1"/>
    </source>
</evidence>
<dbReference type="EMBL" id="KY315548">
    <property type="protein sequence ID" value="QFX25552.1"/>
    <property type="molecule type" value="Genomic_DNA"/>
</dbReference>
<dbReference type="EMBL" id="KY315528">
    <property type="protein sequence ID" value="QFW58051.1"/>
    <property type="molecule type" value="Genomic_DNA"/>
</dbReference>
<sequence length="41" mass="5029">MEWKLADAYKNLGFCHILLKNRNLWSGFFEVFFLWLTCIFL</sequence>
<proteinExistence type="predicted"/>
<dbReference type="EMBL" id="KY274516">
    <property type="protein sequence ID" value="QFV30593.1"/>
    <property type="molecule type" value="Genomic_DNA"/>
</dbReference>
<name>A0A1W6DA34_9BETA</name>
<accession>A0A1W6DA34</accession>
<evidence type="ECO:0000313" key="6">
    <source>
        <dbReference type="EMBL" id="QFX25552.1"/>
    </source>
</evidence>
<evidence type="ECO:0000313" key="4">
    <source>
        <dbReference type="EMBL" id="QFW55137.1"/>
    </source>
</evidence>
<evidence type="ECO:0000313" key="3">
    <source>
        <dbReference type="EMBL" id="QFV30593.1"/>
    </source>
</evidence>
<protein>
    <submittedName>
        <fullName evidence="6">Uncharacterized protein</fullName>
    </submittedName>
</protein>
<dbReference type="EMBL" id="KY274503">
    <property type="protein sequence ID" value="QFV24062.1"/>
    <property type="molecule type" value="Genomic_DNA"/>
</dbReference>
<dbReference type="EMBL" id="KY315527">
    <property type="protein sequence ID" value="QFW55137.1"/>
    <property type="molecule type" value="Genomic_DNA"/>
</dbReference>
<evidence type="ECO:0000313" key="1">
    <source>
        <dbReference type="EMBL" id="ARJ99001.1"/>
    </source>
</evidence>
<dbReference type="EMBL" id="KY274488">
    <property type="protein sequence ID" value="ARJ99001.1"/>
    <property type="molecule type" value="Genomic_DNA"/>
</dbReference>